<dbReference type="OrthoDB" id="5987191at2759"/>
<name>A0A0T6AZE5_9SCAR</name>
<organism evidence="11 12">
    <name type="scientific">Oryctes borbonicus</name>
    <dbReference type="NCBI Taxonomy" id="1629725"/>
    <lineage>
        <taxon>Eukaryota</taxon>
        <taxon>Metazoa</taxon>
        <taxon>Ecdysozoa</taxon>
        <taxon>Arthropoda</taxon>
        <taxon>Hexapoda</taxon>
        <taxon>Insecta</taxon>
        <taxon>Pterygota</taxon>
        <taxon>Neoptera</taxon>
        <taxon>Endopterygota</taxon>
        <taxon>Coleoptera</taxon>
        <taxon>Polyphaga</taxon>
        <taxon>Scarabaeiformia</taxon>
        <taxon>Scarabaeidae</taxon>
        <taxon>Dynastinae</taxon>
        <taxon>Oryctes</taxon>
    </lineage>
</organism>
<dbReference type="InterPro" id="IPR029034">
    <property type="entry name" value="Cystine-knot_cytokine"/>
</dbReference>
<reference evidence="11 12" key="1">
    <citation type="submission" date="2015-09" db="EMBL/GenBank/DDBJ databases">
        <title>Draft genome of the scarab beetle Oryctes borbonicus.</title>
        <authorList>
            <person name="Meyer J.M."/>
            <person name="Markov G.V."/>
            <person name="Baskaran P."/>
            <person name="Herrmann M."/>
            <person name="Sommer R.J."/>
            <person name="Roedelsperger C."/>
        </authorList>
    </citation>
    <scope>NUCLEOTIDE SEQUENCE [LARGE SCALE GENOMIC DNA]</scope>
    <source>
        <strain evidence="11">OB123</strain>
        <tissue evidence="11">Whole animal</tissue>
    </source>
</reference>
<keyword evidence="5 8" id="KW-0339">Growth factor</keyword>
<feature type="non-terminal residue" evidence="11">
    <location>
        <position position="454"/>
    </location>
</feature>
<feature type="chain" id="PRO_5006668235" description="TGF-beta family profile domain-containing protein" evidence="9">
    <location>
        <begin position="21"/>
        <end position="454"/>
    </location>
</feature>
<dbReference type="GO" id="GO:0008083">
    <property type="term" value="F:growth factor activity"/>
    <property type="evidence" value="ECO:0007669"/>
    <property type="project" value="UniProtKB-KW"/>
</dbReference>
<dbReference type="Proteomes" id="UP000051574">
    <property type="component" value="Unassembled WGS sequence"/>
</dbReference>
<comment type="caution">
    <text evidence="11">The sequence shown here is derived from an EMBL/GenBank/DDBJ whole genome shotgun (WGS) entry which is preliminary data.</text>
</comment>
<evidence type="ECO:0000259" key="10">
    <source>
        <dbReference type="PROSITE" id="PS51362"/>
    </source>
</evidence>
<sequence>MARFIVFLLPLVLSIAIVKATESLISSTTESPENDGDVKKENTEVEVDKVKINGKTYFFQLRKDEQGNETVYKRVKPYMNLGLEEQVEVDVIVEEENPREKFSPFESLKNRRRDFLKSERVRQLQNVHFLDNEWRYNSNNQYLEIPEVAQELYRAMRDEYQAMRDMSTIRILFETSPEEEDILKFNLDCVRNKSHEVVVDAELLVFRSSEMNDTKTNEGNLGSDHLIRLYQVVPINETDENVTQNPDLHKLLNVIYVSSRDSSWQVFKVESIIQNWLSGEENLGFLLSATDSWENIVPLNIGRKYNGKIQPMLILYINKRNQRVTATTNLPKPNRKQMERYLSFSKNTNTLPTNPTGCNKHVWYISFQELGWNNFILAPYGFMAFRCKGSCFTPIISPFTNHALLKFMYQGTYSYLRKPCCVPDTMKPLIIMYIDNKQNVAIKMYEDMIVDGCG</sequence>
<evidence type="ECO:0000256" key="8">
    <source>
        <dbReference type="RuleBase" id="RU000354"/>
    </source>
</evidence>
<dbReference type="Pfam" id="PF00019">
    <property type="entry name" value="TGF_beta"/>
    <property type="match status" value="1"/>
</dbReference>
<dbReference type="InterPro" id="IPR015615">
    <property type="entry name" value="TGF-beta-rel"/>
</dbReference>
<keyword evidence="6" id="KW-1015">Disulfide bond</keyword>
<dbReference type="EMBL" id="LJIG01022503">
    <property type="protein sequence ID" value="KRT80229.1"/>
    <property type="molecule type" value="Genomic_DNA"/>
</dbReference>
<dbReference type="PROSITE" id="PS51362">
    <property type="entry name" value="TGF_BETA_2"/>
    <property type="match status" value="1"/>
</dbReference>
<protein>
    <recommendedName>
        <fullName evidence="10">TGF-beta family profile domain-containing protein</fullName>
    </recommendedName>
</protein>
<keyword evidence="12" id="KW-1185">Reference proteome</keyword>
<evidence type="ECO:0000256" key="3">
    <source>
        <dbReference type="ARBA" id="ARBA00022525"/>
    </source>
</evidence>
<dbReference type="InterPro" id="IPR017948">
    <property type="entry name" value="TGFb_CS"/>
</dbReference>
<evidence type="ECO:0000313" key="11">
    <source>
        <dbReference type="EMBL" id="KRT80229.1"/>
    </source>
</evidence>
<dbReference type="FunFam" id="2.10.90.10:FF:000001">
    <property type="entry name" value="Bone morphogenetic protein 4"/>
    <property type="match status" value="1"/>
</dbReference>
<dbReference type="AlphaFoldDB" id="A0A0T6AZE5"/>
<accession>A0A0T6AZE5</accession>
<gene>
    <name evidence="11" type="ORF">AMK59_6644</name>
</gene>
<evidence type="ECO:0000256" key="9">
    <source>
        <dbReference type="SAM" id="SignalP"/>
    </source>
</evidence>
<keyword evidence="7" id="KW-0325">Glycoprotein</keyword>
<dbReference type="SMART" id="SM00204">
    <property type="entry name" value="TGFB"/>
    <property type="match status" value="1"/>
</dbReference>
<keyword evidence="4 9" id="KW-0732">Signal</keyword>
<comment type="similarity">
    <text evidence="2 8">Belongs to the TGF-beta family.</text>
</comment>
<feature type="signal peptide" evidence="9">
    <location>
        <begin position="1"/>
        <end position="20"/>
    </location>
</feature>
<dbReference type="InterPro" id="IPR001111">
    <property type="entry name" value="TGF-b_propeptide"/>
</dbReference>
<evidence type="ECO:0000256" key="5">
    <source>
        <dbReference type="ARBA" id="ARBA00023030"/>
    </source>
</evidence>
<dbReference type="Gene3D" id="2.10.90.10">
    <property type="entry name" value="Cystine-knot cytokines"/>
    <property type="match status" value="1"/>
</dbReference>
<dbReference type="PANTHER" id="PTHR11848">
    <property type="entry name" value="TGF-BETA FAMILY"/>
    <property type="match status" value="1"/>
</dbReference>
<evidence type="ECO:0000313" key="12">
    <source>
        <dbReference type="Proteomes" id="UP000051574"/>
    </source>
</evidence>
<dbReference type="PANTHER" id="PTHR11848:SF263">
    <property type="entry name" value="PROTEIN DECAPENTAPLEGIC"/>
    <property type="match status" value="1"/>
</dbReference>
<evidence type="ECO:0000256" key="6">
    <source>
        <dbReference type="ARBA" id="ARBA00023157"/>
    </source>
</evidence>
<dbReference type="GO" id="GO:0005125">
    <property type="term" value="F:cytokine activity"/>
    <property type="evidence" value="ECO:0007669"/>
    <property type="project" value="TreeGrafter"/>
</dbReference>
<evidence type="ECO:0000256" key="7">
    <source>
        <dbReference type="ARBA" id="ARBA00023180"/>
    </source>
</evidence>
<dbReference type="SUPFAM" id="SSF57501">
    <property type="entry name" value="Cystine-knot cytokines"/>
    <property type="match status" value="1"/>
</dbReference>
<feature type="domain" description="TGF-beta family profile" evidence="10">
    <location>
        <begin position="335"/>
        <end position="454"/>
    </location>
</feature>
<dbReference type="InterPro" id="IPR001839">
    <property type="entry name" value="TGF-b_C"/>
</dbReference>
<keyword evidence="3" id="KW-0964">Secreted</keyword>
<proteinExistence type="inferred from homology"/>
<evidence type="ECO:0000256" key="2">
    <source>
        <dbReference type="ARBA" id="ARBA00006656"/>
    </source>
</evidence>
<comment type="subcellular location">
    <subcellularLocation>
        <location evidence="1">Secreted</location>
    </subcellularLocation>
</comment>
<dbReference type="CDD" id="cd13756">
    <property type="entry name" value="TGF_beta_BMPs_GDFs"/>
    <property type="match status" value="1"/>
</dbReference>
<evidence type="ECO:0000256" key="4">
    <source>
        <dbReference type="ARBA" id="ARBA00022729"/>
    </source>
</evidence>
<dbReference type="Pfam" id="PF00688">
    <property type="entry name" value="TGFb_propeptide"/>
    <property type="match status" value="1"/>
</dbReference>
<dbReference type="Gene3D" id="2.60.120.970">
    <property type="match status" value="1"/>
</dbReference>
<evidence type="ECO:0000256" key="1">
    <source>
        <dbReference type="ARBA" id="ARBA00004613"/>
    </source>
</evidence>
<dbReference type="GO" id="GO:0005615">
    <property type="term" value="C:extracellular space"/>
    <property type="evidence" value="ECO:0007669"/>
    <property type="project" value="TreeGrafter"/>
</dbReference>
<dbReference type="PROSITE" id="PS00250">
    <property type="entry name" value="TGF_BETA_1"/>
    <property type="match status" value="1"/>
</dbReference>